<dbReference type="AlphaFoldDB" id="A0A820SIG9"/>
<sequence>KALPTMKTSIEESNNVLSAMNINLMVLQQKILSLKYQLEDQQVISYDGTLIWKISQFREKMGKNIS</sequence>
<name>A0A820SIG9_9BILA</name>
<dbReference type="Gene3D" id="2.60.210.10">
    <property type="entry name" value="Apoptosis, Tumor Necrosis Factor Receptor Associated Protein 2, Chain A"/>
    <property type="match status" value="1"/>
</dbReference>
<proteinExistence type="predicted"/>
<dbReference type="EMBL" id="CAJOBB010031580">
    <property type="protein sequence ID" value="CAF4451827.1"/>
    <property type="molecule type" value="Genomic_DNA"/>
</dbReference>
<accession>A0A820SIG9</accession>
<protein>
    <submittedName>
        <fullName evidence="1">Uncharacterized protein</fullName>
    </submittedName>
</protein>
<comment type="caution">
    <text evidence="1">The sequence shown here is derived from an EMBL/GenBank/DDBJ whole genome shotgun (WGS) entry which is preliminary data.</text>
</comment>
<feature type="non-terminal residue" evidence="1">
    <location>
        <position position="1"/>
    </location>
</feature>
<gene>
    <name evidence="1" type="ORF">KXQ929_LOCUS54000</name>
</gene>
<organism evidence="1 2">
    <name type="scientific">Adineta steineri</name>
    <dbReference type="NCBI Taxonomy" id="433720"/>
    <lineage>
        <taxon>Eukaryota</taxon>
        <taxon>Metazoa</taxon>
        <taxon>Spiralia</taxon>
        <taxon>Gnathifera</taxon>
        <taxon>Rotifera</taxon>
        <taxon>Eurotatoria</taxon>
        <taxon>Bdelloidea</taxon>
        <taxon>Adinetida</taxon>
        <taxon>Adinetidae</taxon>
        <taxon>Adineta</taxon>
    </lineage>
</organism>
<dbReference type="InterPro" id="IPR008974">
    <property type="entry name" value="TRAF-like"/>
</dbReference>
<reference evidence="1" key="1">
    <citation type="submission" date="2021-02" db="EMBL/GenBank/DDBJ databases">
        <authorList>
            <person name="Nowell W R."/>
        </authorList>
    </citation>
    <scope>NUCLEOTIDE SEQUENCE</scope>
</reference>
<evidence type="ECO:0000313" key="2">
    <source>
        <dbReference type="Proteomes" id="UP000663868"/>
    </source>
</evidence>
<evidence type="ECO:0000313" key="1">
    <source>
        <dbReference type="EMBL" id="CAF4451827.1"/>
    </source>
</evidence>
<dbReference type="Proteomes" id="UP000663868">
    <property type="component" value="Unassembled WGS sequence"/>
</dbReference>